<dbReference type="Pfam" id="PF09346">
    <property type="entry name" value="SMI1_KNR4"/>
    <property type="match status" value="1"/>
</dbReference>
<sequence length="978" mass="110888">MYTQPSGGDGSGARSTTSLASTAFPPRPLDRHILPTHVRQGSTVLRAWKQILRFCDDSYEELRDTLNWGASEDEVDRLQHGLGQALPLAVREWLFCCNGQEIESSASCTDGLFFGLPFLSSESILREWQFWRVVDNDAQTGANPRLRASMMSCPDHWVRREYSCPGWIPLITDHMGNYLGVDLMPDPQGGSVGQVIIFGRDFDTKVVIYGCDGQDGWAKFMQLVADELEAGTTFQLEPPSDSEGEEDTIGYQSYFTGGTSGALGGGGDRAGEPNAGFFLIGEYRNWPVLECWADRSVQRWDAAGLTAGSSQAASSSKSPVPATSAMSSPLTPHTNTLSDPMDPLRANGGGNPHKMPQQPTPSVTPSSSPAREHRTDSDGRMRYRTMPAPQPLFDLPTIEDVRAIQATEQARNEPLSSNRTGGLNALRDIANFSFGPSYRTMPSQRTAPLDESVELSSRPSTDGSVPPTEQRAAIVGQRGFRAHHSVIDVNDPLDPTAAMRSTSRLIETPTVEQGSDSPRDEDDVDIEEDEDDDDERNVAWLPSPSPLSLSRYSSGTNDIQTEPPTSWRQRLQRRFDPDQLWSRWNAGNIFWGFGSRHPRRKAHHVTDYGTMDAPRPAFSPSNIRVAKDPSQYRAGRLNQMQPVGYRTQVVYADSSEQLDDENDITSPNRHNGTYQWVDANFWFFLFWYYGCYVAVALIFITQLFTLYRLNWWPTALGAKTSYTFFWSLSLFCGYLLHLLDPLQISKQKHSDEVQWQLKTEWVLLTFATMAMPACWIIVEKVRSRALLFVFRYFYFMVYFIFYRNLFARLRSFDQFALVQLLSSAWVCLWYPLTMSAPWLRLLNHFNSRQVPWEEHAEKISLYFYLRNTAQHTTMLAFLGWLSILHFGINQPLYPFFAFDDNDPYNYRLTMLGSLAIWASEFISIWVTTGICWLLYGVNMAQVGLAEMRLYPELIPTCVWTSLHVLMNMLFFLIRLNFS</sequence>
<feature type="transmembrane region" description="Helical" evidence="2">
    <location>
        <begin position="814"/>
        <end position="832"/>
    </location>
</feature>
<gene>
    <name evidence="4" type="ORF">MBRA1_000785</name>
</gene>
<feature type="transmembrane region" description="Helical" evidence="2">
    <location>
        <begin position="681"/>
        <end position="709"/>
    </location>
</feature>
<proteinExistence type="predicted"/>
<dbReference type="EMBL" id="CP119951">
    <property type="protein sequence ID" value="WFC94153.1"/>
    <property type="molecule type" value="Genomic_DNA"/>
</dbReference>
<evidence type="ECO:0000313" key="4">
    <source>
        <dbReference type="EMBL" id="WFC94153.1"/>
    </source>
</evidence>
<keyword evidence="5" id="KW-1185">Reference proteome</keyword>
<dbReference type="InterPro" id="IPR037883">
    <property type="entry name" value="Knr4/Smi1-like_sf"/>
</dbReference>
<evidence type="ECO:0000256" key="2">
    <source>
        <dbReference type="SAM" id="Phobius"/>
    </source>
</evidence>
<dbReference type="SUPFAM" id="SSF160631">
    <property type="entry name" value="SMI1/KNR4-like"/>
    <property type="match status" value="1"/>
</dbReference>
<dbReference type="AlphaFoldDB" id="A0AAF0DQM9"/>
<name>A0AAF0DQM9_9BASI</name>
<feature type="transmembrane region" description="Helical" evidence="2">
    <location>
        <begin position="759"/>
        <end position="778"/>
    </location>
</feature>
<feature type="compositionally biased region" description="Basic and acidic residues" evidence="1">
    <location>
        <begin position="370"/>
        <end position="381"/>
    </location>
</feature>
<feature type="transmembrane region" description="Helical" evidence="2">
    <location>
        <begin position="785"/>
        <end position="802"/>
    </location>
</feature>
<feature type="compositionally biased region" description="Acidic residues" evidence="1">
    <location>
        <begin position="519"/>
        <end position="535"/>
    </location>
</feature>
<dbReference type="Proteomes" id="UP001216638">
    <property type="component" value="Chromosome 1"/>
</dbReference>
<feature type="compositionally biased region" description="Polar residues" evidence="1">
    <location>
        <begin position="555"/>
        <end position="568"/>
    </location>
</feature>
<keyword evidence="2" id="KW-0812">Transmembrane</keyword>
<feature type="transmembrane region" description="Helical" evidence="2">
    <location>
        <begin position="721"/>
        <end position="739"/>
    </location>
</feature>
<feature type="compositionally biased region" description="Polar residues" evidence="1">
    <location>
        <begin position="454"/>
        <end position="463"/>
    </location>
</feature>
<feature type="region of interest" description="Disordered" evidence="1">
    <location>
        <begin position="437"/>
        <end position="469"/>
    </location>
</feature>
<reference evidence="4" key="1">
    <citation type="submission" date="2023-03" db="EMBL/GenBank/DDBJ databases">
        <title>Mating type loci evolution in Malassezia.</title>
        <authorList>
            <person name="Coelho M.A."/>
        </authorList>
    </citation>
    <scope>NUCLEOTIDE SEQUENCE</scope>
    <source>
        <strain evidence="4">CBS 14135</strain>
    </source>
</reference>
<protein>
    <recommendedName>
        <fullName evidence="3">Knr4/Smi1-like domain-containing protein</fullName>
    </recommendedName>
</protein>
<keyword evidence="2" id="KW-0472">Membrane</keyword>
<dbReference type="InterPro" id="IPR018958">
    <property type="entry name" value="Knr4/Smi1-like_dom"/>
</dbReference>
<feature type="compositionally biased region" description="Low complexity" evidence="1">
    <location>
        <begin position="356"/>
        <end position="369"/>
    </location>
</feature>
<dbReference type="InterPro" id="IPR039966">
    <property type="entry name" value="C553.12c"/>
</dbReference>
<evidence type="ECO:0000256" key="1">
    <source>
        <dbReference type="SAM" id="MobiDB-lite"/>
    </source>
</evidence>
<feature type="region of interest" description="Disordered" evidence="1">
    <location>
        <begin position="502"/>
        <end position="568"/>
    </location>
</feature>
<feature type="compositionally biased region" description="Low complexity" evidence="1">
    <location>
        <begin position="307"/>
        <end position="325"/>
    </location>
</feature>
<accession>A0AAF0DQM9</accession>
<feature type="region of interest" description="Disordered" evidence="1">
    <location>
        <begin position="307"/>
        <end position="393"/>
    </location>
</feature>
<feature type="region of interest" description="Disordered" evidence="1">
    <location>
        <begin position="1"/>
        <end position="28"/>
    </location>
</feature>
<feature type="compositionally biased region" description="Polar residues" evidence="1">
    <location>
        <begin position="326"/>
        <end position="338"/>
    </location>
</feature>
<organism evidence="4 5">
    <name type="scientific">Malassezia brasiliensis</name>
    <dbReference type="NCBI Taxonomy" id="1821822"/>
    <lineage>
        <taxon>Eukaryota</taxon>
        <taxon>Fungi</taxon>
        <taxon>Dikarya</taxon>
        <taxon>Basidiomycota</taxon>
        <taxon>Ustilaginomycotina</taxon>
        <taxon>Malasseziomycetes</taxon>
        <taxon>Malasseziales</taxon>
        <taxon>Malasseziaceae</taxon>
        <taxon>Malassezia</taxon>
    </lineage>
</organism>
<evidence type="ECO:0000313" key="5">
    <source>
        <dbReference type="Proteomes" id="UP001216638"/>
    </source>
</evidence>
<dbReference type="PANTHER" id="PTHR40467:SF1">
    <property type="match status" value="1"/>
</dbReference>
<feature type="transmembrane region" description="Helical" evidence="2">
    <location>
        <begin position="949"/>
        <end position="973"/>
    </location>
</feature>
<dbReference type="SMART" id="SM00860">
    <property type="entry name" value="SMI1_KNR4"/>
    <property type="match status" value="1"/>
</dbReference>
<dbReference type="PANTHER" id="PTHR40467">
    <property type="match status" value="1"/>
</dbReference>
<feature type="transmembrane region" description="Helical" evidence="2">
    <location>
        <begin position="875"/>
        <end position="896"/>
    </location>
</feature>
<evidence type="ECO:0000259" key="3">
    <source>
        <dbReference type="SMART" id="SM00860"/>
    </source>
</evidence>
<feature type="domain" description="Knr4/Smi1-like" evidence="3">
    <location>
        <begin position="69"/>
        <end position="223"/>
    </location>
</feature>
<feature type="compositionally biased region" description="Polar residues" evidence="1">
    <location>
        <begin position="502"/>
        <end position="516"/>
    </location>
</feature>
<keyword evidence="2" id="KW-1133">Transmembrane helix</keyword>
<feature type="transmembrane region" description="Helical" evidence="2">
    <location>
        <begin position="916"/>
        <end position="937"/>
    </location>
</feature>